<evidence type="ECO:0000256" key="2">
    <source>
        <dbReference type="SAM" id="MobiDB-lite"/>
    </source>
</evidence>
<feature type="coiled-coil region" evidence="1">
    <location>
        <begin position="200"/>
        <end position="227"/>
    </location>
</feature>
<accession>A0A1Y2CSY2</accession>
<name>A0A1Y2CSY2_9FUNG</name>
<protein>
    <submittedName>
        <fullName evidence="3">Uncharacterized protein</fullName>
    </submittedName>
</protein>
<feature type="compositionally biased region" description="Basic and acidic residues" evidence="2">
    <location>
        <begin position="628"/>
        <end position="637"/>
    </location>
</feature>
<keyword evidence="1" id="KW-0175">Coiled coil</keyword>
<dbReference type="OrthoDB" id="10630615at2759"/>
<evidence type="ECO:0000313" key="3">
    <source>
        <dbReference type="EMBL" id="ORY50102.1"/>
    </source>
</evidence>
<keyword evidence="4" id="KW-1185">Reference proteome</keyword>
<feature type="compositionally biased region" description="Low complexity" evidence="2">
    <location>
        <begin position="319"/>
        <end position="334"/>
    </location>
</feature>
<evidence type="ECO:0000256" key="1">
    <source>
        <dbReference type="SAM" id="Coils"/>
    </source>
</evidence>
<reference evidence="3 4" key="1">
    <citation type="submission" date="2016-08" db="EMBL/GenBank/DDBJ databases">
        <title>A Parts List for Fungal Cellulosomes Revealed by Comparative Genomics.</title>
        <authorList>
            <consortium name="DOE Joint Genome Institute"/>
            <person name="Haitjema C.H."/>
            <person name="Gilmore S.P."/>
            <person name="Henske J.K."/>
            <person name="Solomon K.V."/>
            <person name="De Groot R."/>
            <person name="Kuo A."/>
            <person name="Mondo S.J."/>
            <person name="Salamov A.A."/>
            <person name="Labutti K."/>
            <person name="Zhao Z."/>
            <person name="Chiniquy J."/>
            <person name="Barry K."/>
            <person name="Brewer H.M."/>
            <person name="Purvine S.O."/>
            <person name="Wright A.T."/>
            <person name="Boxma B."/>
            <person name="Van Alen T."/>
            <person name="Hackstein J.H."/>
            <person name="Baker S.E."/>
            <person name="Grigoriev I.V."/>
            <person name="O'Malley M.A."/>
        </authorList>
    </citation>
    <scope>NUCLEOTIDE SEQUENCE [LARGE SCALE GENOMIC DNA]</scope>
    <source>
        <strain evidence="3 4">G1</strain>
    </source>
</reference>
<dbReference type="AlphaFoldDB" id="A0A1Y2CSY2"/>
<dbReference type="Proteomes" id="UP000193920">
    <property type="component" value="Unassembled WGS sequence"/>
</dbReference>
<sequence>MEENVINYNDNIINQPFSQNMDQKLELNDKSDDLISDYEDYQYDQKNLMSINNIKENNNEKKLGTENVNDKIKEIIENSTSSEEENEIKLKNLNNLLKFKRKSESPKKNIQNGELKMNDKKRLSPKEFKNEGDNIKFKDQKDKEYLIEHEIQGENLNGLVLINYHNPNINKMKNDKININNENYNLTKDIIGRDNKNNEINNNNTKNENESRTINDIEDNKNNNETKNIIDESDSNEENDISLAKLIILNKQKLKNKTNNIKNNKFFKSRNQKIMNNKIKNVNSENSIIKCNHNDNDNYENIIKNYINKEIDVNEKNNDNNNIESDDSTISNSNDSDEDNDVKDINKKNQNLIQQENVNSMDHSNDTLISENKLNDNIQIHSEENVQKTLDWILKYRCISKGVEPTFENLTLVNSIIPLTSQPNQLYSPSSFLLFCYSQTLINSMKTTEPTQTHFENLLLWIETLEIKRRTDYYNQNLNTVDQKKDKIPLNFNKINTANNENINNLKSNLNNSYENLNEQLSSSNFDKFKTLPLNNNKIEKRYENACLLLKKHIIIKELQKKPFNPVNCKALINKLFPVDENDSETIILKHYPSPRFSYISLIFSMEEYLQKQINSAKKNGRKKKGSKTKENKKKENEEDEDTPISNLKKKMSWKQTKNSLEFYLKSIRKCL</sequence>
<dbReference type="STRING" id="1754190.A0A1Y2CSY2"/>
<dbReference type="EMBL" id="MCOG01000098">
    <property type="protein sequence ID" value="ORY50102.1"/>
    <property type="molecule type" value="Genomic_DNA"/>
</dbReference>
<feature type="region of interest" description="Disordered" evidence="2">
    <location>
        <begin position="616"/>
        <end position="649"/>
    </location>
</feature>
<comment type="caution">
    <text evidence="3">The sequence shown here is derived from an EMBL/GenBank/DDBJ whole genome shotgun (WGS) entry which is preliminary data.</text>
</comment>
<feature type="region of interest" description="Disordered" evidence="2">
    <location>
        <begin position="317"/>
        <end position="343"/>
    </location>
</feature>
<gene>
    <name evidence="3" type="ORF">LY90DRAFT_702916</name>
</gene>
<feature type="non-terminal residue" evidence="3">
    <location>
        <position position="672"/>
    </location>
</feature>
<proteinExistence type="predicted"/>
<evidence type="ECO:0000313" key="4">
    <source>
        <dbReference type="Proteomes" id="UP000193920"/>
    </source>
</evidence>
<organism evidence="3 4">
    <name type="scientific">Neocallimastix californiae</name>
    <dbReference type="NCBI Taxonomy" id="1754190"/>
    <lineage>
        <taxon>Eukaryota</taxon>
        <taxon>Fungi</taxon>
        <taxon>Fungi incertae sedis</taxon>
        <taxon>Chytridiomycota</taxon>
        <taxon>Chytridiomycota incertae sedis</taxon>
        <taxon>Neocallimastigomycetes</taxon>
        <taxon>Neocallimastigales</taxon>
        <taxon>Neocallimastigaceae</taxon>
        <taxon>Neocallimastix</taxon>
    </lineage>
</organism>